<dbReference type="AlphaFoldDB" id="A0AA37LBC9"/>
<keyword evidence="2" id="KW-0732">Signal</keyword>
<name>A0AA37LBC9_9PEZI</name>
<keyword evidence="4" id="KW-1185">Reference proteome</keyword>
<evidence type="ECO:0008006" key="5">
    <source>
        <dbReference type="Google" id="ProtNLM"/>
    </source>
</evidence>
<evidence type="ECO:0000256" key="2">
    <source>
        <dbReference type="SAM" id="SignalP"/>
    </source>
</evidence>
<proteinExistence type="predicted"/>
<comment type="caution">
    <text evidence="3">The sequence shown here is derived from an EMBL/GenBank/DDBJ whole genome shotgun (WGS) entry which is preliminary data.</text>
</comment>
<dbReference type="RefSeq" id="XP_049123582.1">
    <property type="nucleotide sequence ID" value="XM_049267625.1"/>
</dbReference>
<protein>
    <recommendedName>
        <fullName evidence="5">EC8 protein</fullName>
    </recommendedName>
</protein>
<feature type="signal peptide" evidence="2">
    <location>
        <begin position="1"/>
        <end position="18"/>
    </location>
</feature>
<feature type="compositionally biased region" description="Gly residues" evidence="1">
    <location>
        <begin position="56"/>
        <end position="73"/>
    </location>
</feature>
<dbReference type="EMBL" id="BQXU01000002">
    <property type="protein sequence ID" value="GKT41232.1"/>
    <property type="molecule type" value="Genomic_DNA"/>
</dbReference>
<feature type="region of interest" description="Disordered" evidence="1">
    <location>
        <begin position="44"/>
        <end position="122"/>
    </location>
</feature>
<accession>A0AA37LBC9</accession>
<feature type="compositionally biased region" description="Basic and acidic residues" evidence="1">
    <location>
        <begin position="76"/>
        <end position="110"/>
    </location>
</feature>
<organism evidence="3 4">
    <name type="scientific">Colletotrichum spaethianum</name>
    <dbReference type="NCBI Taxonomy" id="700344"/>
    <lineage>
        <taxon>Eukaryota</taxon>
        <taxon>Fungi</taxon>
        <taxon>Dikarya</taxon>
        <taxon>Ascomycota</taxon>
        <taxon>Pezizomycotina</taxon>
        <taxon>Sordariomycetes</taxon>
        <taxon>Hypocreomycetidae</taxon>
        <taxon>Glomerellales</taxon>
        <taxon>Glomerellaceae</taxon>
        <taxon>Colletotrichum</taxon>
        <taxon>Colletotrichum spaethianum species complex</taxon>
    </lineage>
</organism>
<dbReference type="GeneID" id="73322215"/>
<gene>
    <name evidence="3" type="ORF">ColSpa_01413</name>
</gene>
<evidence type="ECO:0000313" key="3">
    <source>
        <dbReference type="EMBL" id="GKT41232.1"/>
    </source>
</evidence>
<sequence>MVSFKNFLIATLVSSVIATPIQSPDSTDNDLEIVKKVPVIESRDKDYYRAPSTTNGGVGNGYNNGYSTSGGGDCNYSEKQRLDQEIQNRYQEKDRLDSEIKKREAMKDQLDQQIRQKQGECH</sequence>
<feature type="chain" id="PRO_5041242153" description="EC8 protein" evidence="2">
    <location>
        <begin position="19"/>
        <end position="122"/>
    </location>
</feature>
<reference evidence="3 4" key="1">
    <citation type="submission" date="2022-03" db="EMBL/GenBank/DDBJ databases">
        <title>Genome data of Colletotrichum spp.</title>
        <authorList>
            <person name="Utami Y.D."/>
            <person name="Hiruma K."/>
        </authorList>
    </citation>
    <scope>NUCLEOTIDE SEQUENCE [LARGE SCALE GENOMIC DNA]</scope>
    <source>
        <strain evidence="3 4">MAFF 239500</strain>
    </source>
</reference>
<evidence type="ECO:0000256" key="1">
    <source>
        <dbReference type="SAM" id="MobiDB-lite"/>
    </source>
</evidence>
<evidence type="ECO:0000313" key="4">
    <source>
        <dbReference type="Proteomes" id="UP001055115"/>
    </source>
</evidence>
<dbReference type="Proteomes" id="UP001055115">
    <property type="component" value="Unassembled WGS sequence"/>
</dbReference>